<keyword evidence="6" id="KW-1185">Reference proteome</keyword>
<dbReference type="GO" id="GO:0005524">
    <property type="term" value="F:ATP binding"/>
    <property type="evidence" value="ECO:0007669"/>
    <property type="project" value="UniProtKB-KW"/>
</dbReference>
<sequence>MSGPIFDPPRFKASGDTVLLVELGDAIDLAVNEAVRALTERLRWDPPAGLKEVLPAYRSLAVVYDPLAIAPQVLEAHIGDMARHLDTADIPPPRTIEIPVCYGGEFGPDIGFVAAHNGIDEDQVIALHSADSYHIYTIGFAPGFCYLGGLDPRLHTPRLETPRTKVPAGAVGIAESQTGIYPLPSPGGWRLIGRTPLKLFDARRRDPFLYQAGDSLQFVAISPEQYHALQAEEEA</sequence>
<reference evidence="5" key="1">
    <citation type="submission" date="2022-04" db="EMBL/GenBank/DDBJ databases">
        <title>Desulfatitalea alkaliphila sp. nov., a novel anaerobic sulfate-reducing bacterium isolated from terrestrial mud volcano, Taman Peninsula, Russia.</title>
        <authorList>
            <person name="Khomyakova M.A."/>
            <person name="Merkel A.Y."/>
            <person name="Slobodkin A.I."/>
        </authorList>
    </citation>
    <scope>NUCLEOTIDE SEQUENCE</scope>
    <source>
        <strain evidence="5">M08but</strain>
    </source>
</reference>
<dbReference type="PANTHER" id="PTHR34698:SF2">
    <property type="entry name" value="5-OXOPROLINASE SUBUNIT B"/>
    <property type="match status" value="1"/>
</dbReference>
<dbReference type="EC" id="3.5.2.9" evidence="5"/>
<dbReference type="Proteomes" id="UP001165427">
    <property type="component" value="Unassembled WGS sequence"/>
</dbReference>
<dbReference type="SUPFAM" id="SSF160467">
    <property type="entry name" value="PH0987 N-terminal domain-like"/>
    <property type="match status" value="1"/>
</dbReference>
<dbReference type="GO" id="GO:0017168">
    <property type="term" value="F:5-oxoprolinase (ATP-hydrolyzing) activity"/>
    <property type="evidence" value="ECO:0007669"/>
    <property type="project" value="UniProtKB-EC"/>
</dbReference>
<dbReference type="NCBIfam" id="TIGR00370">
    <property type="entry name" value="5-oxoprolinase subunit PxpB"/>
    <property type="match status" value="1"/>
</dbReference>
<comment type="caution">
    <text evidence="5">The sequence shown here is derived from an EMBL/GenBank/DDBJ whole genome shotgun (WGS) entry which is preliminary data.</text>
</comment>
<evidence type="ECO:0000259" key="4">
    <source>
        <dbReference type="SMART" id="SM00796"/>
    </source>
</evidence>
<gene>
    <name evidence="5" type="primary">pxpB</name>
    <name evidence="5" type="ORF">MRX98_13140</name>
</gene>
<keyword evidence="2 5" id="KW-0378">Hydrolase</keyword>
<evidence type="ECO:0000313" key="6">
    <source>
        <dbReference type="Proteomes" id="UP001165427"/>
    </source>
</evidence>
<accession>A0AA41UJ59</accession>
<proteinExistence type="predicted"/>
<dbReference type="Gene3D" id="3.30.1360.40">
    <property type="match status" value="1"/>
</dbReference>
<dbReference type="PANTHER" id="PTHR34698">
    <property type="entry name" value="5-OXOPROLINASE SUBUNIT B"/>
    <property type="match status" value="1"/>
</dbReference>
<evidence type="ECO:0000256" key="1">
    <source>
        <dbReference type="ARBA" id="ARBA00022741"/>
    </source>
</evidence>
<dbReference type="InterPro" id="IPR010016">
    <property type="entry name" value="PxpB"/>
</dbReference>
<dbReference type="SMART" id="SM00796">
    <property type="entry name" value="AHS1"/>
    <property type="match status" value="1"/>
</dbReference>
<dbReference type="RefSeq" id="WP_246909471.1">
    <property type="nucleotide sequence ID" value="NZ_JALJRB010000014.1"/>
</dbReference>
<dbReference type="InterPro" id="IPR029000">
    <property type="entry name" value="Cyclophilin-like_dom_sf"/>
</dbReference>
<name>A0AA41UJ59_9BACT</name>
<dbReference type="Gene3D" id="2.40.100.10">
    <property type="entry name" value="Cyclophilin-like"/>
    <property type="match status" value="1"/>
</dbReference>
<dbReference type="EMBL" id="JALJRB010000014">
    <property type="protein sequence ID" value="MCJ8501525.1"/>
    <property type="molecule type" value="Genomic_DNA"/>
</dbReference>
<organism evidence="5 6">
    <name type="scientific">Desulfatitalea alkaliphila</name>
    <dbReference type="NCBI Taxonomy" id="2929485"/>
    <lineage>
        <taxon>Bacteria</taxon>
        <taxon>Pseudomonadati</taxon>
        <taxon>Thermodesulfobacteriota</taxon>
        <taxon>Desulfobacteria</taxon>
        <taxon>Desulfobacterales</taxon>
        <taxon>Desulfosarcinaceae</taxon>
        <taxon>Desulfatitalea</taxon>
    </lineage>
</organism>
<evidence type="ECO:0000256" key="3">
    <source>
        <dbReference type="ARBA" id="ARBA00022840"/>
    </source>
</evidence>
<feature type="domain" description="Carboxyltransferase" evidence="4">
    <location>
        <begin position="9"/>
        <end position="210"/>
    </location>
</feature>
<evidence type="ECO:0000313" key="5">
    <source>
        <dbReference type="EMBL" id="MCJ8501525.1"/>
    </source>
</evidence>
<dbReference type="InterPro" id="IPR003833">
    <property type="entry name" value="CT_C_D"/>
</dbReference>
<keyword evidence="3" id="KW-0067">ATP-binding</keyword>
<protein>
    <submittedName>
        <fullName evidence="5">5-oxoprolinase subunit PxpB</fullName>
        <ecNumber evidence="5">3.5.2.9</ecNumber>
    </submittedName>
</protein>
<evidence type="ECO:0000256" key="2">
    <source>
        <dbReference type="ARBA" id="ARBA00022801"/>
    </source>
</evidence>
<dbReference type="Pfam" id="PF02682">
    <property type="entry name" value="CT_C_D"/>
    <property type="match status" value="1"/>
</dbReference>
<keyword evidence="1" id="KW-0547">Nucleotide-binding</keyword>
<dbReference type="SUPFAM" id="SSF50891">
    <property type="entry name" value="Cyclophilin-like"/>
    <property type="match status" value="1"/>
</dbReference>
<dbReference type="AlphaFoldDB" id="A0AA41UJ59"/>